<gene>
    <name evidence="7" type="ORF">ACEWY4_026760</name>
</gene>
<dbReference type="AlphaFoldDB" id="A0ABD1ITH9"/>
<dbReference type="InterPro" id="IPR001811">
    <property type="entry name" value="Chemokine_IL8-like_dom"/>
</dbReference>
<dbReference type="PANTHER" id="PTHR12015">
    <property type="entry name" value="SMALL INDUCIBLE CYTOKINE A"/>
    <property type="match status" value="1"/>
</dbReference>
<feature type="domain" description="Chemokine interleukin-8-like" evidence="6">
    <location>
        <begin position="26"/>
        <end position="87"/>
    </location>
</feature>
<comment type="caution">
    <text evidence="7">The sequence shown here is derived from an EMBL/GenBank/DDBJ whole genome shotgun (WGS) entry which is preliminary data.</text>
</comment>
<accession>A0ABD1ITH9</accession>
<dbReference type="CDD" id="cd00273">
    <property type="entry name" value="Chemokine_CXC"/>
    <property type="match status" value="1"/>
</dbReference>
<evidence type="ECO:0000256" key="2">
    <source>
        <dbReference type="ARBA" id="ARBA00010665"/>
    </source>
</evidence>
<dbReference type="Pfam" id="PF00048">
    <property type="entry name" value="IL8"/>
    <property type="match status" value="1"/>
</dbReference>
<evidence type="ECO:0000256" key="5">
    <source>
        <dbReference type="SAM" id="SignalP"/>
    </source>
</evidence>
<dbReference type="GO" id="GO:0005125">
    <property type="term" value="F:cytokine activity"/>
    <property type="evidence" value="ECO:0007669"/>
    <property type="project" value="UniProtKB-KW"/>
</dbReference>
<sequence>MDTRVVLLLSLSVCLALAQNMGRSMSQRCTCRKIRGRFESPKKILDIQVLPPSTSCDRLEIVVTLKSGLQYCMDPKAENVQRVIQSLIELKKKTTAQRSGSTTTIIPQ</sequence>
<keyword evidence="4" id="KW-0964">Secreted</keyword>
<proteinExistence type="inferred from homology"/>
<evidence type="ECO:0000259" key="6">
    <source>
        <dbReference type="SMART" id="SM00199"/>
    </source>
</evidence>
<dbReference type="SMART" id="SM00199">
    <property type="entry name" value="SCY"/>
    <property type="match status" value="1"/>
</dbReference>
<organism evidence="7 8">
    <name type="scientific">Coilia grayii</name>
    <name type="common">Gray's grenadier anchovy</name>
    <dbReference type="NCBI Taxonomy" id="363190"/>
    <lineage>
        <taxon>Eukaryota</taxon>
        <taxon>Metazoa</taxon>
        <taxon>Chordata</taxon>
        <taxon>Craniata</taxon>
        <taxon>Vertebrata</taxon>
        <taxon>Euteleostomi</taxon>
        <taxon>Actinopterygii</taxon>
        <taxon>Neopterygii</taxon>
        <taxon>Teleostei</taxon>
        <taxon>Clupei</taxon>
        <taxon>Clupeiformes</taxon>
        <taxon>Clupeoidei</taxon>
        <taxon>Engraulidae</taxon>
        <taxon>Coilinae</taxon>
        <taxon>Coilia</taxon>
    </lineage>
</organism>
<evidence type="ECO:0000256" key="4">
    <source>
        <dbReference type="ARBA" id="ARBA00022525"/>
    </source>
</evidence>
<reference evidence="7 8" key="1">
    <citation type="submission" date="2024-09" db="EMBL/GenBank/DDBJ databases">
        <title>A chromosome-level genome assembly of Gray's grenadier anchovy, Coilia grayii.</title>
        <authorList>
            <person name="Fu Z."/>
        </authorList>
    </citation>
    <scope>NUCLEOTIDE SEQUENCE [LARGE SCALE GENOMIC DNA]</scope>
    <source>
        <strain evidence="7">G4</strain>
        <tissue evidence="7">Muscle</tissue>
    </source>
</reference>
<keyword evidence="3" id="KW-0202">Cytokine</keyword>
<dbReference type="GO" id="GO:0005615">
    <property type="term" value="C:extracellular space"/>
    <property type="evidence" value="ECO:0007669"/>
    <property type="project" value="UniProtKB-KW"/>
</dbReference>
<name>A0ABD1ITH9_9TELE</name>
<evidence type="ECO:0000313" key="8">
    <source>
        <dbReference type="Proteomes" id="UP001591681"/>
    </source>
</evidence>
<dbReference type="InterPro" id="IPR001089">
    <property type="entry name" value="Chemokine_CXC"/>
</dbReference>
<comment type="similarity">
    <text evidence="2">Belongs to the intercrine alpha (chemokine CxC) family.</text>
</comment>
<feature type="signal peptide" evidence="5">
    <location>
        <begin position="1"/>
        <end position="18"/>
    </location>
</feature>
<dbReference type="InterPro" id="IPR039809">
    <property type="entry name" value="Chemokine_b/g/d"/>
</dbReference>
<dbReference type="Gene3D" id="2.40.50.40">
    <property type="match status" value="1"/>
</dbReference>
<protein>
    <recommendedName>
        <fullName evidence="6">Chemokine interleukin-8-like domain-containing protein</fullName>
    </recommendedName>
</protein>
<evidence type="ECO:0000256" key="3">
    <source>
        <dbReference type="ARBA" id="ARBA00022514"/>
    </source>
</evidence>
<evidence type="ECO:0000256" key="1">
    <source>
        <dbReference type="ARBA" id="ARBA00004613"/>
    </source>
</evidence>
<comment type="subcellular location">
    <subcellularLocation>
        <location evidence="1">Secreted</location>
    </subcellularLocation>
</comment>
<keyword evidence="5" id="KW-0732">Signal</keyword>
<dbReference type="Proteomes" id="UP001591681">
    <property type="component" value="Unassembled WGS sequence"/>
</dbReference>
<feature type="chain" id="PRO_5044846934" description="Chemokine interleukin-8-like domain-containing protein" evidence="5">
    <location>
        <begin position="19"/>
        <end position="108"/>
    </location>
</feature>
<dbReference type="InterPro" id="IPR033899">
    <property type="entry name" value="CXC_Chemokine_domain"/>
</dbReference>
<dbReference type="InterPro" id="IPR036048">
    <property type="entry name" value="Interleukin_8-like_sf"/>
</dbReference>
<evidence type="ECO:0000313" key="7">
    <source>
        <dbReference type="EMBL" id="KAL2077256.1"/>
    </source>
</evidence>
<dbReference type="SUPFAM" id="SSF54117">
    <property type="entry name" value="Interleukin 8-like chemokines"/>
    <property type="match status" value="1"/>
</dbReference>
<dbReference type="PANTHER" id="PTHR12015:SF198">
    <property type="entry name" value="PLATELET BASIC PROTEIN"/>
    <property type="match status" value="1"/>
</dbReference>
<keyword evidence="8" id="KW-1185">Reference proteome</keyword>
<dbReference type="PRINTS" id="PR00437">
    <property type="entry name" value="SMALLCYTKCXC"/>
</dbReference>
<dbReference type="EMBL" id="JBHFQA010000024">
    <property type="protein sequence ID" value="KAL2077256.1"/>
    <property type="molecule type" value="Genomic_DNA"/>
</dbReference>
<dbReference type="PRINTS" id="PR00436">
    <property type="entry name" value="INTERLEUKIN8"/>
</dbReference>